<feature type="region of interest" description="Disordered" evidence="1">
    <location>
        <begin position="1"/>
        <end position="21"/>
    </location>
</feature>
<evidence type="ECO:0000256" key="1">
    <source>
        <dbReference type="SAM" id="MobiDB-lite"/>
    </source>
</evidence>
<dbReference type="Proteomes" id="UP000198740">
    <property type="component" value="Unassembled WGS sequence"/>
</dbReference>
<evidence type="ECO:0000313" key="4">
    <source>
        <dbReference type="Proteomes" id="UP000198740"/>
    </source>
</evidence>
<dbReference type="Proteomes" id="UP000317267">
    <property type="component" value="Unassembled WGS sequence"/>
</dbReference>
<organism evidence="3 5">
    <name type="scientific">Pseudomonas grimontii</name>
    <dbReference type="NCBI Taxonomy" id="129847"/>
    <lineage>
        <taxon>Bacteria</taxon>
        <taxon>Pseudomonadati</taxon>
        <taxon>Pseudomonadota</taxon>
        <taxon>Gammaproteobacteria</taxon>
        <taxon>Pseudomonadales</taxon>
        <taxon>Pseudomonadaceae</taxon>
        <taxon>Pseudomonas</taxon>
    </lineage>
</organism>
<evidence type="ECO:0000313" key="5">
    <source>
        <dbReference type="Proteomes" id="UP000317267"/>
    </source>
</evidence>
<name>A0A1H1GDA2_9PSED</name>
<evidence type="ECO:0000313" key="2">
    <source>
        <dbReference type="EMBL" id="SDR11224.1"/>
    </source>
</evidence>
<reference evidence="2 4" key="1">
    <citation type="submission" date="2016-10" db="EMBL/GenBank/DDBJ databases">
        <authorList>
            <person name="Varghese N."/>
            <person name="Submissions S."/>
        </authorList>
    </citation>
    <scope>NUCLEOTIDE SEQUENCE [LARGE SCALE GENOMIC DNA]</scope>
    <source>
        <strain evidence="2 4">BS2976</strain>
    </source>
</reference>
<dbReference type="AlphaFoldDB" id="A0A1H1GDA2"/>
<dbReference type="EMBL" id="VFES01000004">
    <property type="protein sequence ID" value="TWR67829.1"/>
    <property type="molecule type" value="Genomic_DNA"/>
</dbReference>
<sequence length="103" mass="11386">MKESVPNMTKAVKALPPDVEPGQSIHLNTEGTHSLTGVFGVTFQGTPSSQFGVERFVEDALFINVHPTTKPGEYEVYGRYARESTYPVEKHHWGTVTVKAPNK</sequence>
<reference evidence="3 5" key="2">
    <citation type="submission" date="2019-06" db="EMBL/GenBank/DDBJ databases">
        <title>Pseudomonas bimorpha sp. nov. isolated from bovine raw milk and skim milk concentrate.</title>
        <authorList>
            <person name="Hofmann K."/>
            <person name="Huptas C."/>
            <person name="Doll E."/>
            <person name="Scherer S."/>
            <person name="Wenning M."/>
        </authorList>
    </citation>
    <scope>NUCLEOTIDE SEQUENCE [LARGE SCALE GENOMIC DNA]</scope>
    <source>
        <strain evidence="3 5">DSM 17515</strain>
    </source>
</reference>
<proteinExistence type="predicted"/>
<dbReference type="EMBL" id="FNKM01000002">
    <property type="protein sequence ID" value="SDR11224.1"/>
    <property type="molecule type" value="Genomic_DNA"/>
</dbReference>
<gene>
    <name evidence="3" type="ORF">FIV39_09860</name>
    <name evidence="2" type="ORF">SAMN04490186_3418</name>
</gene>
<dbReference type="RefSeq" id="WP_143513861.1">
    <property type="nucleotide sequence ID" value="NZ_FNKM01000002.1"/>
</dbReference>
<evidence type="ECO:0000313" key="3">
    <source>
        <dbReference type="EMBL" id="TWR67829.1"/>
    </source>
</evidence>
<accession>A0A1H1GDA2</accession>
<keyword evidence="4" id="KW-1185">Reference proteome</keyword>
<protein>
    <submittedName>
        <fullName evidence="3">Uncharacterized protein</fullName>
    </submittedName>
</protein>
<comment type="caution">
    <text evidence="3">The sequence shown here is derived from an EMBL/GenBank/DDBJ whole genome shotgun (WGS) entry which is preliminary data.</text>
</comment>